<dbReference type="Proteomes" id="UP001597231">
    <property type="component" value="Unassembled WGS sequence"/>
</dbReference>
<proteinExistence type="predicted"/>
<organism evidence="2 3">
    <name type="scientific">Sporosarcina contaminans</name>
    <dbReference type="NCBI Taxonomy" id="633403"/>
    <lineage>
        <taxon>Bacteria</taxon>
        <taxon>Bacillati</taxon>
        <taxon>Bacillota</taxon>
        <taxon>Bacilli</taxon>
        <taxon>Bacillales</taxon>
        <taxon>Caryophanaceae</taxon>
        <taxon>Sporosarcina</taxon>
    </lineage>
</organism>
<dbReference type="InterPro" id="IPR023385">
    <property type="entry name" value="YopX-like_C"/>
</dbReference>
<dbReference type="Pfam" id="PF09643">
    <property type="entry name" value="YopX"/>
    <property type="match status" value="1"/>
</dbReference>
<dbReference type="RefSeq" id="WP_381482270.1">
    <property type="nucleotide sequence ID" value="NZ_JBHTLT010000127.1"/>
</dbReference>
<dbReference type="SUPFAM" id="SSF159006">
    <property type="entry name" value="YopX-like"/>
    <property type="match status" value="1"/>
</dbReference>
<dbReference type="NCBIfam" id="TIGR01671">
    <property type="entry name" value="phage_TIGR01671"/>
    <property type="match status" value="1"/>
</dbReference>
<evidence type="ECO:0000313" key="3">
    <source>
        <dbReference type="Proteomes" id="UP001597231"/>
    </source>
</evidence>
<feature type="domain" description="YopX protein" evidence="1">
    <location>
        <begin position="6"/>
        <end position="132"/>
    </location>
</feature>
<keyword evidence="3" id="KW-1185">Reference proteome</keyword>
<gene>
    <name evidence="2" type="ORF">ACFQ38_16345</name>
</gene>
<protein>
    <submittedName>
        <fullName evidence="2">YopX family protein</fullName>
    </submittedName>
</protein>
<reference evidence="3" key="1">
    <citation type="journal article" date="2019" name="Int. J. Syst. Evol. Microbiol.">
        <title>The Global Catalogue of Microorganisms (GCM) 10K type strain sequencing project: providing services to taxonomists for standard genome sequencing and annotation.</title>
        <authorList>
            <consortium name="The Broad Institute Genomics Platform"/>
            <consortium name="The Broad Institute Genome Sequencing Center for Infectious Disease"/>
            <person name="Wu L."/>
            <person name="Ma J."/>
        </authorList>
    </citation>
    <scope>NUCLEOTIDE SEQUENCE [LARGE SCALE GENOMIC DNA]</scope>
    <source>
        <strain evidence="3">CCUG 53915</strain>
    </source>
</reference>
<dbReference type="InterPro" id="IPR010024">
    <property type="entry name" value="CHP16711"/>
</dbReference>
<sequence length="135" mass="15461">MSRVNKYRGKDKKTGQWVYGSYVATAVGLHYIIPQNLISNVLPEWIVDKESVGQFTGLHDKTGVEIYEGDVLKIPDLYETPENTHATYHNETVYFEQGAFRTVNGKLDEDWDYLSEESEVIGNIYENPELLEVAQ</sequence>
<comment type="caution">
    <text evidence="2">The sequence shown here is derived from an EMBL/GenBank/DDBJ whole genome shotgun (WGS) entry which is preliminary data.</text>
</comment>
<evidence type="ECO:0000259" key="1">
    <source>
        <dbReference type="Pfam" id="PF09643"/>
    </source>
</evidence>
<dbReference type="EMBL" id="JBHTLT010000127">
    <property type="protein sequence ID" value="MFD1206668.1"/>
    <property type="molecule type" value="Genomic_DNA"/>
</dbReference>
<dbReference type="InterPro" id="IPR019096">
    <property type="entry name" value="YopX_protein"/>
</dbReference>
<accession>A0ABW3U1J0</accession>
<evidence type="ECO:0000313" key="2">
    <source>
        <dbReference type="EMBL" id="MFD1206668.1"/>
    </source>
</evidence>
<dbReference type="Gene3D" id="2.30.30.290">
    <property type="entry name" value="YopX-like domains"/>
    <property type="match status" value="1"/>
</dbReference>
<name>A0ABW3U1J0_9BACL</name>